<protein>
    <submittedName>
        <fullName evidence="1">Uncharacterized protein</fullName>
    </submittedName>
</protein>
<organism evidence="1 2">
    <name type="scientific">Bremia lactucae</name>
    <name type="common">Lettuce downy mildew</name>
    <dbReference type="NCBI Taxonomy" id="4779"/>
    <lineage>
        <taxon>Eukaryota</taxon>
        <taxon>Sar</taxon>
        <taxon>Stramenopiles</taxon>
        <taxon>Oomycota</taxon>
        <taxon>Peronosporomycetes</taxon>
        <taxon>Peronosporales</taxon>
        <taxon>Peronosporaceae</taxon>
        <taxon>Bremia</taxon>
    </lineage>
</organism>
<dbReference type="RefSeq" id="XP_067814295.1">
    <property type="nucleotide sequence ID" value="XM_067960230.1"/>
</dbReference>
<accession>A0A976FDC2</accession>
<evidence type="ECO:0000313" key="2">
    <source>
        <dbReference type="Proteomes" id="UP000294530"/>
    </source>
</evidence>
<sequence>MSDRYIDVGGFEAYEDNDGQELTLKMLVNISAKKAFNAWLRCGWLGRSSIIKQSEGRELVGLRRVILPGVEEQIVSAGPPDSSDRIPSVRYRIKKSGPLLLRDHVAFVQFVADTTAPPSQPKTLILWNSKLTPSTVGSVLLCGGSISRLILRTVLSDSLRKIPALLQQDQS</sequence>
<dbReference type="AlphaFoldDB" id="A0A976FDC2"/>
<evidence type="ECO:0000313" key="1">
    <source>
        <dbReference type="EMBL" id="TDH64796.1"/>
    </source>
</evidence>
<dbReference type="GeneID" id="94345901"/>
<gene>
    <name evidence="1" type="ORF">CCR75_002130</name>
</gene>
<dbReference type="EMBL" id="SHOA02000220">
    <property type="protein sequence ID" value="TDH64796.1"/>
    <property type="molecule type" value="Genomic_DNA"/>
</dbReference>
<comment type="caution">
    <text evidence="1">The sequence shown here is derived from an EMBL/GenBank/DDBJ whole genome shotgun (WGS) entry which is preliminary data.</text>
</comment>
<proteinExistence type="predicted"/>
<name>A0A976FDC2_BRELC</name>
<reference evidence="1 2" key="1">
    <citation type="journal article" date="2021" name="Genome Biol.">
        <title>AFLAP: assembly-free linkage analysis pipeline using k-mers from genome sequencing data.</title>
        <authorList>
            <person name="Fletcher K."/>
            <person name="Zhang L."/>
            <person name="Gil J."/>
            <person name="Han R."/>
            <person name="Cavanaugh K."/>
            <person name="Michelmore R."/>
        </authorList>
    </citation>
    <scope>NUCLEOTIDE SEQUENCE [LARGE SCALE GENOMIC DNA]</scope>
    <source>
        <strain evidence="1 2">SF5</strain>
    </source>
</reference>
<keyword evidence="2" id="KW-1185">Reference proteome</keyword>
<dbReference type="Proteomes" id="UP000294530">
    <property type="component" value="Unassembled WGS sequence"/>
</dbReference>
<dbReference type="OrthoDB" id="92853at2759"/>
<dbReference type="KEGG" id="blac:94345901"/>